<evidence type="ECO:0000313" key="2">
    <source>
        <dbReference type="Proteomes" id="UP000091926"/>
    </source>
</evidence>
<dbReference type="EMBL" id="CP016173">
    <property type="protein sequence ID" value="ANN80854.1"/>
    <property type="molecule type" value="Genomic_DNA"/>
</dbReference>
<gene>
    <name evidence="1" type="ORF">BAU07_26395</name>
</gene>
<keyword evidence="2" id="KW-1185">Reference proteome</keyword>
<organism evidence="1 2">
    <name type="scientific">Bordetella flabilis</name>
    <dbReference type="NCBI Taxonomy" id="463014"/>
    <lineage>
        <taxon>Bacteria</taxon>
        <taxon>Pseudomonadati</taxon>
        <taxon>Pseudomonadota</taxon>
        <taxon>Betaproteobacteria</taxon>
        <taxon>Burkholderiales</taxon>
        <taxon>Alcaligenaceae</taxon>
        <taxon>Bordetella</taxon>
    </lineage>
</organism>
<dbReference type="AlphaFoldDB" id="A0A193GNA8"/>
<sequence>MMSGQQFEELSLPEQIKAMGGNTYLDVRQLDDGTIVGLGKLLYTTAVYIDMSLWGWAHRYCFKDRDLAIAEYRKLKNGDETPTGWIAHRP</sequence>
<name>A0A193GNA8_9BORD</name>
<dbReference type="RefSeq" id="WP_066665892.1">
    <property type="nucleotide sequence ID" value="NZ_CBCSCL010000020.1"/>
</dbReference>
<reference evidence="1 2" key="1">
    <citation type="submission" date="2016-06" db="EMBL/GenBank/DDBJ databases">
        <title>Complete genome sequences of Bordetella bronchialis and Bordetella flabilis.</title>
        <authorList>
            <person name="LiPuma J.J."/>
            <person name="Spilker T."/>
        </authorList>
    </citation>
    <scope>NUCLEOTIDE SEQUENCE [LARGE SCALE GENOMIC DNA]</scope>
    <source>
        <strain evidence="1 2">AU10664</strain>
        <plasmid evidence="1 2">unnamed1</plasmid>
    </source>
</reference>
<proteinExistence type="predicted"/>
<evidence type="ECO:0000313" key="1">
    <source>
        <dbReference type="EMBL" id="ANN80854.1"/>
    </source>
</evidence>
<accession>A0A193GNA8</accession>
<protein>
    <submittedName>
        <fullName evidence="1">Uncharacterized protein</fullName>
    </submittedName>
</protein>
<dbReference type="OrthoDB" id="9156674at2"/>
<geneLocation type="plasmid" evidence="1 2">
    <name>unnamed1</name>
</geneLocation>
<dbReference type="KEGG" id="bfz:BAU07_26395"/>
<keyword evidence="1" id="KW-0614">Plasmid</keyword>
<dbReference type="Proteomes" id="UP000091926">
    <property type="component" value="Plasmid unnamed1"/>
</dbReference>